<dbReference type="GO" id="GO:0051607">
    <property type="term" value="P:defense response to virus"/>
    <property type="evidence" value="ECO:0007669"/>
    <property type="project" value="UniProtKB-KW"/>
</dbReference>
<dbReference type="AlphaFoldDB" id="A0A7W8KI81"/>
<reference evidence="4 5" key="3">
    <citation type="submission" date="2020-08" db="EMBL/GenBank/DDBJ databases">
        <title>Genomic Encyclopedia of Type Strains, Phase IV (KMG-IV): sequencing the most valuable type-strain genomes for metagenomic binning, comparative biology and taxonomic classification.</title>
        <authorList>
            <person name="Goeker M."/>
        </authorList>
    </citation>
    <scope>NUCLEOTIDE SEQUENCE [LARGE SCALE GENOMIC DNA]</scope>
    <source>
        <strain evidence="4 5">DSM 27521</strain>
    </source>
</reference>
<dbReference type="CDD" id="cd05400">
    <property type="entry name" value="NT_2-5OAS_ClassI-CCAase"/>
    <property type="match status" value="1"/>
</dbReference>
<dbReference type="Pfam" id="PF18144">
    <property type="entry name" value="SMODS"/>
    <property type="match status" value="1"/>
</dbReference>
<evidence type="ECO:0000256" key="2">
    <source>
        <dbReference type="SAM" id="MobiDB-lite"/>
    </source>
</evidence>
<keyword evidence="1" id="KW-0051">Antiviral defense</keyword>
<reference evidence="6" key="2">
    <citation type="journal article" date="2019" name="Int. J. Syst. Evol. Microbiol.">
        <title>The Global Catalogue of Microorganisms (GCM) 10K type strain sequencing project: providing services to taxonomists for standard genome sequencing and annotation.</title>
        <authorList>
            <consortium name="The Broad Institute Genomics Platform"/>
            <consortium name="The Broad Institute Genome Sequencing Center for Infectious Disease"/>
            <person name="Wu L."/>
            <person name="Ma J."/>
        </authorList>
    </citation>
    <scope>NUCLEOTIDE SEQUENCE [LARGE SCALE GENOMIC DNA]</scope>
    <source>
        <strain evidence="6">CGMCC 1.18437</strain>
    </source>
</reference>
<evidence type="ECO:0000313" key="6">
    <source>
        <dbReference type="Proteomes" id="UP000619376"/>
    </source>
</evidence>
<dbReference type="GO" id="GO:0016779">
    <property type="term" value="F:nucleotidyltransferase activity"/>
    <property type="evidence" value="ECO:0007669"/>
    <property type="project" value="InterPro"/>
</dbReference>
<dbReference type="Gene3D" id="3.30.460.10">
    <property type="entry name" value="Beta Polymerase, domain 2"/>
    <property type="match status" value="1"/>
</dbReference>
<dbReference type="RefSeq" id="WP_184115151.1">
    <property type="nucleotide sequence ID" value="NZ_BNAJ01000012.1"/>
</dbReference>
<reference evidence="3" key="4">
    <citation type="submission" date="2024-05" db="EMBL/GenBank/DDBJ databases">
        <authorList>
            <person name="Sun Q."/>
            <person name="Zhou Y."/>
        </authorList>
    </citation>
    <scope>NUCLEOTIDE SEQUENCE</scope>
    <source>
        <strain evidence="3">CGMCC 1.18437</strain>
    </source>
</reference>
<sequence length="391" mass="44007">MTQPTYQTLAKEFDEFDRLILPGNTTLKAAQRAHLDVRRRIANDPWISEIHVADFLQGSYARHTMVKPPLDVYGQPEKADVDIVLVTNLSEFEFKNPETVLQGVLKWLEKEYGKGRAKIQSRSVKLSLPDVEVDLVPTSAPSEAQKAALRRYTENAVEMETRSADHDDEVLNPDEIFGPEGLSDDQWVKEPLRIPDKDAREWQDTHPLATLDFAVQKNKDCNSKFLRIARALKWWRRRAAAQPGASKYPRSYPIEHMAGDYCPHNFSSIAEGLTMTFQAMKADFDRYHPHSKPQLRPRGLDEEESEADVISRLTQDDFNAFYKEVCHAAETATKALSWGNRQEAAEMWQGLLGKEFKIPLAIPTSSAGPAGAAAGTTVMPTDSPSPRGRFG</sequence>
<dbReference type="SUPFAM" id="SSF81301">
    <property type="entry name" value="Nucleotidyltransferase"/>
    <property type="match status" value="1"/>
</dbReference>
<protein>
    <submittedName>
        <fullName evidence="3">Nucleotidyltransferase</fullName>
    </submittedName>
</protein>
<evidence type="ECO:0000256" key="1">
    <source>
        <dbReference type="ARBA" id="ARBA00023118"/>
    </source>
</evidence>
<proteinExistence type="predicted"/>
<comment type="caution">
    <text evidence="4">The sequence shown here is derived from an EMBL/GenBank/DDBJ whole genome shotgun (WGS) entry which is preliminary data.</text>
</comment>
<dbReference type="InterPro" id="IPR043519">
    <property type="entry name" value="NT_sf"/>
</dbReference>
<dbReference type="InterPro" id="IPR006116">
    <property type="entry name" value="NT_2-5OAS_ClassI-CCAase"/>
</dbReference>
<keyword evidence="6" id="KW-1185">Reference proteome</keyword>
<name>A0A7W8KI81_9DEIO</name>
<gene>
    <name evidence="3" type="ORF">GCM10017781_38750</name>
    <name evidence="4" type="ORF">HNQ07_004079</name>
</gene>
<accession>A0A7W8KI81</accession>
<dbReference type="Proteomes" id="UP000539473">
    <property type="component" value="Unassembled WGS sequence"/>
</dbReference>
<evidence type="ECO:0000313" key="5">
    <source>
        <dbReference type="Proteomes" id="UP000539473"/>
    </source>
</evidence>
<organism evidence="4 5">
    <name type="scientific">Deinococcus metalli</name>
    <dbReference type="NCBI Taxonomy" id="1141878"/>
    <lineage>
        <taxon>Bacteria</taxon>
        <taxon>Thermotogati</taxon>
        <taxon>Deinococcota</taxon>
        <taxon>Deinococci</taxon>
        <taxon>Deinococcales</taxon>
        <taxon>Deinococcaceae</taxon>
        <taxon>Deinococcus</taxon>
    </lineage>
</organism>
<evidence type="ECO:0000313" key="3">
    <source>
        <dbReference type="EMBL" id="GHF58711.1"/>
    </source>
</evidence>
<dbReference type="EMBL" id="JACHFK010000013">
    <property type="protein sequence ID" value="MBB5378572.1"/>
    <property type="molecule type" value="Genomic_DNA"/>
</dbReference>
<evidence type="ECO:0000313" key="4">
    <source>
        <dbReference type="EMBL" id="MBB5378572.1"/>
    </source>
</evidence>
<dbReference type="Proteomes" id="UP000619376">
    <property type="component" value="Unassembled WGS sequence"/>
</dbReference>
<dbReference type="EMBL" id="BNAJ01000012">
    <property type="protein sequence ID" value="GHF58711.1"/>
    <property type="molecule type" value="Genomic_DNA"/>
</dbReference>
<reference evidence="3" key="1">
    <citation type="journal article" date="2014" name="Int. J. Syst. Evol. Microbiol.">
        <title>Complete genome of a new Firmicutes species belonging to the dominant human colonic microbiota ('Ruminococcus bicirculans') reveals two chromosomes and a selective capacity to utilize plant glucans.</title>
        <authorList>
            <consortium name="NISC Comparative Sequencing Program"/>
            <person name="Wegmann U."/>
            <person name="Louis P."/>
            <person name="Goesmann A."/>
            <person name="Henrissat B."/>
            <person name="Duncan S.H."/>
            <person name="Flint H.J."/>
        </authorList>
    </citation>
    <scope>NUCLEOTIDE SEQUENCE</scope>
    <source>
        <strain evidence="3">CGMCC 1.18437</strain>
    </source>
</reference>
<feature type="compositionally biased region" description="Low complexity" evidence="2">
    <location>
        <begin position="367"/>
        <end position="377"/>
    </location>
</feature>
<feature type="region of interest" description="Disordered" evidence="2">
    <location>
        <begin position="367"/>
        <end position="391"/>
    </location>
</feature>